<dbReference type="InterPro" id="IPR017850">
    <property type="entry name" value="Alkaline_phosphatase_core_sf"/>
</dbReference>
<name>X1VSJ3_9ZZZZ</name>
<gene>
    <name evidence="1" type="ORF">S12H4_42224</name>
</gene>
<dbReference type="Gene3D" id="3.30.1120.10">
    <property type="match status" value="1"/>
</dbReference>
<evidence type="ECO:0000313" key="1">
    <source>
        <dbReference type="EMBL" id="GAJ12720.1"/>
    </source>
</evidence>
<dbReference type="SUPFAM" id="SSF53649">
    <property type="entry name" value="Alkaline phosphatase-like"/>
    <property type="match status" value="1"/>
</dbReference>
<feature type="non-terminal residue" evidence="1">
    <location>
        <position position="1"/>
    </location>
</feature>
<accession>X1VSJ3</accession>
<sequence>PDVGQLYNLKDDPYEQNDLWEKRPDKVKELKGILEKYQK</sequence>
<dbReference type="EMBL" id="BARW01025814">
    <property type="protein sequence ID" value="GAJ12720.1"/>
    <property type="molecule type" value="Genomic_DNA"/>
</dbReference>
<dbReference type="AlphaFoldDB" id="X1VSJ3"/>
<comment type="caution">
    <text evidence="1">The sequence shown here is derived from an EMBL/GenBank/DDBJ whole genome shotgun (WGS) entry which is preliminary data.</text>
</comment>
<proteinExistence type="predicted"/>
<protein>
    <recommendedName>
        <fullName evidence="2">N-sulphoglucosamine sulphohydrolase C-terminal domain-containing protein</fullName>
    </recommendedName>
</protein>
<reference evidence="1" key="1">
    <citation type="journal article" date="2014" name="Front. Microbiol.">
        <title>High frequency of phylogenetically diverse reductive dehalogenase-homologous genes in deep subseafloor sedimentary metagenomes.</title>
        <authorList>
            <person name="Kawai M."/>
            <person name="Futagami T."/>
            <person name="Toyoda A."/>
            <person name="Takaki Y."/>
            <person name="Nishi S."/>
            <person name="Hori S."/>
            <person name="Arai W."/>
            <person name="Tsubouchi T."/>
            <person name="Morono Y."/>
            <person name="Uchiyama I."/>
            <person name="Ito T."/>
            <person name="Fujiyama A."/>
            <person name="Inagaki F."/>
            <person name="Takami H."/>
        </authorList>
    </citation>
    <scope>NUCLEOTIDE SEQUENCE</scope>
    <source>
        <strain evidence="1">Expedition CK06-06</strain>
    </source>
</reference>
<evidence type="ECO:0008006" key="2">
    <source>
        <dbReference type="Google" id="ProtNLM"/>
    </source>
</evidence>
<organism evidence="1">
    <name type="scientific">marine sediment metagenome</name>
    <dbReference type="NCBI Taxonomy" id="412755"/>
    <lineage>
        <taxon>unclassified sequences</taxon>
        <taxon>metagenomes</taxon>
        <taxon>ecological metagenomes</taxon>
    </lineage>
</organism>